<gene>
    <name evidence="1" type="ORF">OTI717_LOCUS17137</name>
</gene>
<evidence type="ECO:0000313" key="2">
    <source>
        <dbReference type="Proteomes" id="UP000663823"/>
    </source>
</evidence>
<organism evidence="1 2">
    <name type="scientific">Rotaria sordida</name>
    <dbReference type="NCBI Taxonomy" id="392033"/>
    <lineage>
        <taxon>Eukaryota</taxon>
        <taxon>Metazoa</taxon>
        <taxon>Spiralia</taxon>
        <taxon>Gnathifera</taxon>
        <taxon>Rotifera</taxon>
        <taxon>Eurotatoria</taxon>
        <taxon>Bdelloidea</taxon>
        <taxon>Philodinida</taxon>
        <taxon>Philodinidae</taxon>
        <taxon>Rotaria</taxon>
    </lineage>
</organism>
<proteinExistence type="predicted"/>
<dbReference type="SUPFAM" id="SSF53335">
    <property type="entry name" value="S-adenosyl-L-methionine-dependent methyltransferases"/>
    <property type="match status" value="1"/>
</dbReference>
<dbReference type="EMBL" id="CAJOAX010002229">
    <property type="protein sequence ID" value="CAF3780063.1"/>
    <property type="molecule type" value="Genomic_DNA"/>
</dbReference>
<dbReference type="Gene3D" id="3.40.50.150">
    <property type="entry name" value="Vaccinia Virus protein VP39"/>
    <property type="match status" value="1"/>
</dbReference>
<comment type="caution">
    <text evidence="1">The sequence shown here is derived from an EMBL/GenBank/DDBJ whole genome shotgun (WGS) entry which is preliminary data.</text>
</comment>
<dbReference type="PANTHER" id="PTHR40036:SF1">
    <property type="entry name" value="MACROCIN O-METHYLTRANSFERASE"/>
    <property type="match status" value="1"/>
</dbReference>
<dbReference type="InterPro" id="IPR008884">
    <property type="entry name" value="TylF_MeTrfase"/>
</dbReference>
<dbReference type="AlphaFoldDB" id="A0A819AHN3"/>
<reference evidence="1" key="1">
    <citation type="submission" date="2021-02" db="EMBL/GenBank/DDBJ databases">
        <authorList>
            <person name="Nowell W R."/>
        </authorList>
    </citation>
    <scope>NUCLEOTIDE SEQUENCE</scope>
</reference>
<accession>A0A819AHN3</accession>
<evidence type="ECO:0000313" key="1">
    <source>
        <dbReference type="EMBL" id="CAF3780063.1"/>
    </source>
</evidence>
<name>A0A819AHN3_9BILA</name>
<dbReference type="Proteomes" id="UP000663823">
    <property type="component" value="Unassembled WGS sequence"/>
</dbReference>
<protein>
    <submittedName>
        <fullName evidence="1">Uncharacterized protein</fullName>
    </submittedName>
</protein>
<sequence>MDDLVALDLTMLAKELFPGKDYQLGQFIIVYFGQNGSLEQHYLSQLHLKANIPKIPNAHSPLQYIIENELISSDGLIIGCGVETAVTTNYIAKNINSNRIVYGFDSFEGEFKQSTIPTVENNVEIIIGMFEDTLPDFVNKHNNDKIALLHIDCDLYSSTKTVFNYLGKLLGPKSIIVFDEFWNYNGYEEHECKAFYEWLINENKLNSFKWIGYCGECNTTQYIKKGIYPDPFYGPIFPLTERVAVQLI</sequence>
<dbReference type="PANTHER" id="PTHR40036">
    <property type="entry name" value="MACROCIN O-METHYLTRANSFERASE"/>
    <property type="match status" value="1"/>
</dbReference>
<dbReference type="Pfam" id="PF13578">
    <property type="entry name" value="Methyltransf_24"/>
    <property type="match status" value="1"/>
</dbReference>
<dbReference type="InterPro" id="IPR029063">
    <property type="entry name" value="SAM-dependent_MTases_sf"/>
</dbReference>